<protein>
    <submittedName>
        <fullName evidence="1">Uncharacterized protein</fullName>
    </submittedName>
</protein>
<dbReference type="Proteomes" id="UP000545490">
    <property type="component" value="Unassembled WGS sequence"/>
</dbReference>
<dbReference type="AlphaFoldDB" id="A0A7W6B676"/>
<sequence length="277" mass="30502">MDALEFGGSVVRILPFRLLQARGALSVKRGNHAMKHGRPDYHSERFRELSIKMRLRMHKASHEIMRAKSQAEADQIGYGEYGTLDLSLLSERMERAEEVAKTVARWQQSGSKLHDVSRLLSAVAEGLTPAIPEMPSARVDDNFYLHFGRGANLLIPGLSDAWVDGAYVEFLCQSEGGGGPGYRFMIVGTIDDCQSSIGDLLLNQSVVASFFVAATSTLSDAVPRQPGDQHIDRPVFEAVIDRLAIALRCVAKADLPYDIEREINLVSPALACVVLRH</sequence>
<name>A0A7W6B676_9HYPH</name>
<evidence type="ECO:0000313" key="1">
    <source>
        <dbReference type="EMBL" id="MBB3914529.1"/>
    </source>
</evidence>
<dbReference type="EMBL" id="JACIDG010000004">
    <property type="protein sequence ID" value="MBB3914529.1"/>
    <property type="molecule type" value="Genomic_DNA"/>
</dbReference>
<proteinExistence type="predicted"/>
<organism evidence="1 2">
    <name type="scientific">Rhizobium fabae</name>
    <dbReference type="NCBI Taxonomy" id="573179"/>
    <lineage>
        <taxon>Bacteria</taxon>
        <taxon>Pseudomonadati</taxon>
        <taxon>Pseudomonadota</taxon>
        <taxon>Alphaproteobacteria</taxon>
        <taxon>Hyphomicrobiales</taxon>
        <taxon>Rhizobiaceae</taxon>
        <taxon>Rhizobium/Agrobacterium group</taxon>
        <taxon>Rhizobium</taxon>
    </lineage>
</organism>
<comment type="caution">
    <text evidence="1">The sequence shown here is derived from an EMBL/GenBank/DDBJ whole genome shotgun (WGS) entry which is preliminary data.</text>
</comment>
<evidence type="ECO:0000313" key="2">
    <source>
        <dbReference type="Proteomes" id="UP000545490"/>
    </source>
</evidence>
<dbReference type="RefSeq" id="WP_126824013.1">
    <property type="nucleotide sequence ID" value="NZ_JACIDG010000004.1"/>
</dbReference>
<accession>A0A7W6B676</accession>
<reference evidence="1 2" key="1">
    <citation type="submission" date="2020-08" db="EMBL/GenBank/DDBJ databases">
        <title>Genomic Encyclopedia of Type Strains, Phase IV (KMG-IV): sequencing the most valuable type-strain genomes for metagenomic binning, comparative biology and taxonomic classification.</title>
        <authorList>
            <person name="Goeker M."/>
        </authorList>
    </citation>
    <scope>NUCLEOTIDE SEQUENCE [LARGE SCALE GENOMIC DNA]</scope>
    <source>
        <strain evidence="1 2">DSM 19331</strain>
    </source>
</reference>
<gene>
    <name evidence="1" type="ORF">GGQ65_001811</name>
</gene>